<dbReference type="InterPro" id="IPR016785">
    <property type="entry name" value="ComGD"/>
</dbReference>
<dbReference type="OrthoDB" id="2322555at2"/>
<keyword evidence="6" id="KW-1185">Reference proteome</keyword>
<gene>
    <name evidence="5" type="ORF">F0161_08075</name>
</gene>
<dbReference type="AlphaFoldDB" id="A0A5P1X1L4"/>
<dbReference type="KEGG" id="lnn:F0161_08075"/>
<dbReference type="Proteomes" id="UP000325295">
    <property type="component" value="Chromosome"/>
</dbReference>
<accession>A0A5P1X1L4</accession>
<evidence type="ECO:0000256" key="3">
    <source>
        <dbReference type="SAM" id="MobiDB-lite"/>
    </source>
</evidence>
<evidence type="ECO:0000313" key="6">
    <source>
        <dbReference type="Proteomes" id="UP000325295"/>
    </source>
</evidence>
<dbReference type="EMBL" id="CP043939">
    <property type="protein sequence ID" value="QER67800.1"/>
    <property type="molecule type" value="Genomic_DNA"/>
</dbReference>
<keyword evidence="4" id="KW-0472">Membrane</keyword>
<dbReference type="Pfam" id="PF07963">
    <property type="entry name" value="N_methyl"/>
    <property type="match status" value="1"/>
</dbReference>
<feature type="compositionally biased region" description="Polar residues" evidence="3">
    <location>
        <begin position="60"/>
        <end position="81"/>
    </location>
</feature>
<evidence type="ECO:0000256" key="2">
    <source>
        <dbReference type="ARBA" id="ARBA00023287"/>
    </source>
</evidence>
<evidence type="ECO:0000256" key="4">
    <source>
        <dbReference type="SAM" id="Phobius"/>
    </source>
</evidence>
<sequence>MTKLSKIMAKQDGFTMIETVIVLALIALMFVFGTMKLGDLKAASDERRFWTQLERSWQQSQSRAQNHGKPTTIRQSKNQTEILFRSHNRRNDDDNRDVKVPKTIIIKKFDEITMLQNGYVKATTEKFYSTRTHKEYSMKVQLAWGGYYIDKE</sequence>
<dbReference type="InterPro" id="IPR012902">
    <property type="entry name" value="N_methyl_site"/>
</dbReference>
<keyword evidence="4" id="KW-0812">Transmembrane</keyword>
<keyword evidence="2" id="KW-0178">Competence</keyword>
<feature type="region of interest" description="Disordered" evidence="3">
    <location>
        <begin position="60"/>
        <end position="96"/>
    </location>
</feature>
<name>A0A5P1X1L4_9LACO</name>
<dbReference type="NCBIfam" id="NF040982">
    <property type="entry name" value="ComGD"/>
    <property type="match status" value="1"/>
</dbReference>
<dbReference type="GO" id="GO:0009986">
    <property type="term" value="C:cell surface"/>
    <property type="evidence" value="ECO:0007669"/>
    <property type="project" value="UniProtKB-SubCell"/>
</dbReference>
<keyword evidence="4" id="KW-1133">Transmembrane helix</keyword>
<feature type="transmembrane region" description="Helical" evidence="4">
    <location>
        <begin position="20"/>
        <end position="38"/>
    </location>
</feature>
<dbReference type="InterPro" id="IPR045584">
    <property type="entry name" value="Pilin-like"/>
</dbReference>
<dbReference type="NCBIfam" id="TIGR02532">
    <property type="entry name" value="IV_pilin_GFxxxE"/>
    <property type="match status" value="1"/>
</dbReference>
<dbReference type="SUPFAM" id="SSF54523">
    <property type="entry name" value="Pili subunits"/>
    <property type="match status" value="1"/>
</dbReference>
<dbReference type="GO" id="GO:0030420">
    <property type="term" value="P:establishment of competence for transformation"/>
    <property type="evidence" value="ECO:0007669"/>
    <property type="project" value="UniProtKB-KW"/>
</dbReference>
<comment type="subcellular location">
    <subcellularLocation>
        <location evidence="1">Cell surface</location>
    </subcellularLocation>
</comment>
<evidence type="ECO:0000256" key="1">
    <source>
        <dbReference type="ARBA" id="ARBA00004241"/>
    </source>
</evidence>
<protein>
    <submittedName>
        <fullName evidence="5">Type II secretion system protein</fullName>
    </submittedName>
</protein>
<organism evidence="5 6">
    <name type="scientific">Paucilactobacillus nenjiangensis</name>
    <dbReference type="NCBI Taxonomy" id="1296540"/>
    <lineage>
        <taxon>Bacteria</taxon>
        <taxon>Bacillati</taxon>
        <taxon>Bacillota</taxon>
        <taxon>Bacilli</taxon>
        <taxon>Lactobacillales</taxon>
        <taxon>Lactobacillaceae</taxon>
        <taxon>Paucilactobacillus</taxon>
    </lineage>
</organism>
<proteinExistence type="predicted"/>
<reference evidence="5 6" key="1">
    <citation type="submission" date="2019-09" db="EMBL/GenBank/DDBJ databases">
        <title>Complete Genome Sequence of Lactobacillus nenjiangensis SH-Y15, isolated from sauerkraut.</title>
        <authorList>
            <person name="Yang H."/>
        </authorList>
    </citation>
    <scope>NUCLEOTIDE SEQUENCE [LARGE SCALE GENOMIC DNA]</scope>
    <source>
        <strain evidence="5 6">SH-Y15</strain>
    </source>
</reference>
<evidence type="ECO:0000313" key="5">
    <source>
        <dbReference type="EMBL" id="QER67800.1"/>
    </source>
</evidence>